<name>A0A2U1P9Z7_ARTAN</name>
<dbReference type="AlphaFoldDB" id="A0A2U1P9Z7"/>
<sequence>MSQQVIIAPTQPPFNLQDFVEVMKLSKDFDSVDITHTNTYKITFNHRPRTPPDDARPRPWGNNNFHMEDVDYEYAPPQSLERAPPWRQPTEPSATLMSSARDEVRGYPAHEYYGYPGTATCKHDRDRINGCCNIL</sequence>
<protein>
    <submittedName>
        <fullName evidence="2">Uncharacterized protein</fullName>
    </submittedName>
</protein>
<proteinExistence type="predicted"/>
<organism evidence="2 3">
    <name type="scientific">Artemisia annua</name>
    <name type="common">Sweet wormwood</name>
    <dbReference type="NCBI Taxonomy" id="35608"/>
    <lineage>
        <taxon>Eukaryota</taxon>
        <taxon>Viridiplantae</taxon>
        <taxon>Streptophyta</taxon>
        <taxon>Embryophyta</taxon>
        <taxon>Tracheophyta</taxon>
        <taxon>Spermatophyta</taxon>
        <taxon>Magnoliopsida</taxon>
        <taxon>eudicotyledons</taxon>
        <taxon>Gunneridae</taxon>
        <taxon>Pentapetalae</taxon>
        <taxon>asterids</taxon>
        <taxon>campanulids</taxon>
        <taxon>Asterales</taxon>
        <taxon>Asteraceae</taxon>
        <taxon>Asteroideae</taxon>
        <taxon>Anthemideae</taxon>
        <taxon>Artemisiinae</taxon>
        <taxon>Artemisia</taxon>
    </lineage>
</organism>
<dbReference type="EMBL" id="PKPP01001457">
    <property type="protein sequence ID" value="PWA82581.1"/>
    <property type="molecule type" value="Genomic_DNA"/>
</dbReference>
<reference evidence="2 3" key="1">
    <citation type="journal article" date="2018" name="Mol. Plant">
        <title>The genome of Artemisia annua provides insight into the evolution of Asteraceae family and artemisinin biosynthesis.</title>
        <authorList>
            <person name="Shen Q."/>
            <person name="Zhang L."/>
            <person name="Liao Z."/>
            <person name="Wang S."/>
            <person name="Yan T."/>
            <person name="Shi P."/>
            <person name="Liu M."/>
            <person name="Fu X."/>
            <person name="Pan Q."/>
            <person name="Wang Y."/>
            <person name="Lv Z."/>
            <person name="Lu X."/>
            <person name="Zhang F."/>
            <person name="Jiang W."/>
            <person name="Ma Y."/>
            <person name="Chen M."/>
            <person name="Hao X."/>
            <person name="Li L."/>
            <person name="Tang Y."/>
            <person name="Lv G."/>
            <person name="Zhou Y."/>
            <person name="Sun X."/>
            <person name="Brodelius P.E."/>
            <person name="Rose J.K.C."/>
            <person name="Tang K."/>
        </authorList>
    </citation>
    <scope>NUCLEOTIDE SEQUENCE [LARGE SCALE GENOMIC DNA]</scope>
    <source>
        <strain evidence="3">cv. Huhao1</strain>
        <tissue evidence="2">Leaf</tissue>
    </source>
</reference>
<feature type="region of interest" description="Disordered" evidence="1">
    <location>
        <begin position="43"/>
        <end position="101"/>
    </location>
</feature>
<evidence type="ECO:0000256" key="1">
    <source>
        <dbReference type="SAM" id="MobiDB-lite"/>
    </source>
</evidence>
<comment type="caution">
    <text evidence="2">The sequence shown here is derived from an EMBL/GenBank/DDBJ whole genome shotgun (WGS) entry which is preliminary data.</text>
</comment>
<accession>A0A2U1P9Z7</accession>
<evidence type="ECO:0000313" key="3">
    <source>
        <dbReference type="Proteomes" id="UP000245207"/>
    </source>
</evidence>
<keyword evidence="3" id="KW-1185">Reference proteome</keyword>
<evidence type="ECO:0000313" key="2">
    <source>
        <dbReference type="EMBL" id="PWA82581.1"/>
    </source>
</evidence>
<gene>
    <name evidence="2" type="ORF">CTI12_AA177240</name>
</gene>
<dbReference type="Proteomes" id="UP000245207">
    <property type="component" value="Unassembled WGS sequence"/>
</dbReference>